<evidence type="ECO:0000256" key="7">
    <source>
        <dbReference type="ARBA" id="ARBA00022898"/>
    </source>
</evidence>
<dbReference type="EMBL" id="CP043046">
    <property type="protein sequence ID" value="QEI07795.1"/>
    <property type="molecule type" value="Genomic_DNA"/>
</dbReference>
<dbReference type="GO" id="GO:0004400">
    <property type="term" value="F:histidinol-phosphate transaminase activity"/>
    <property type="evidence" value="ECO:0007669"/>
    <property type="project" value="UniProtKB-UniRule"/>
</dbReference>
<keyword evidence="9" id="KW-0368">Histidine biosynthesis</keyword>
<comment type="similarity">
    <text evidence="3 9">Belongs to the class-II pyridoxal-phosphate-dependent aminotransferase family. Histidinol-phosphate aminotransferase subfamily.</text>
</comment>
<dbReference type="PROSITE" id="PS00599">
    <property type="entry name" value="AA_TRANSFER_CLASS_2"/>
    <property type="match status" value="1"/>
</dbReference>
<gene>
    <name evidence="9" type="primary">hisC</name>
    <name evidence="11" type="ORF">FXN63_19600</name>
</gene>
<evidence type="ECO:0000256" key="8">
    <source>
        <dbReference type="ARBA" id="ARBA00047481"/>
    </source>
</evidence>
<dbReference type="NCBIfam" id="NF003496">
    <property type="entry name" value="PRK05166.1"/>
    <property type="match status" value="1"/>
</dbReference>
<keyword evidence="9" id="KW-0028">Amino-acid biosynthesis</keyword>
<dbReference type="InterPro" id="IPR015422">
    <property type="entry name" value="PyrdxlP-dep_Trfase_small"/>
</dbReference>
<dbReference type="RefSeq" id="WP_148816842.1">
    <property type="nucleotide sequence ID" value="NZ_CP043046.1"/>
</dbReference>
<dbReference type="PANTHER" id="PTHR43643">
    <property type="entry name" value="HISTIDINOL-PHOSPHATE AMINOTRANSFERASE 2"/>
    <property type="match status" value="1"/>
</dbReference>
<proteinExistence type="inferred from homology"/>
<dbReference type="EC" id="2.6.1.9" evidence="9"/>
<dbReference type="Gene3D" id="3.40.640.10">
    <property type="entry name" value="Type I PLP-dependent aspartate aminotransferase-like (Major domain)"/>
    <property type="match status" value="1"/>
</dbReference>
<dbReference type="InterPro" id="IPR005861">
    <property type="entry name" value="HisP_aminotrans"/>
</dbReference>
<reference evidence="11 12" key="1">
    <citation type="submission" date="2019-08" db="EMBL/GenBank/DDBJ databases">
        <title>Amphibian skin-associated Pigmentiphaga: genome sequence and occurrence across geography and hosts.</title>
        <authorList>
            <person name="Bletz M.C."/>
            <person name="Bunk B."/>
            <person name="Sproeer C."/>
            <person name="Biwer P."/>
            <person name="Reiter S."/>
            <person name="Rabemananjara F.C.E."/>
            <person name="Schulz S."/>
            <person name="Overmann J."/>
            <person name="Vences M."/>
        </authorList>
    </citation>
    <scope>NUCLEOTIDE SEQUENCE [LARGE SCALE GENOMIC DNA]</scope>
    <source>
        <strain evidence="11 12">Mada1488</strain>
    </source>
</reference>
<dbReference type="Pfam" id="PF00155">
    <property type="entry name" value="Aminotran_1_2"/>
    <property type="match status" value="1"/>
</dbReference>
<dbReference type="InterPro" id="IPR015424">
    <property type="entry name" value="PyrdxlP-dep_Trfase"/>
</dbReference>
<evidence type="ECO:0000256" key="2">
    <source>
        <dbReference type="ARBA" id="ARBA00005011"/>
    </source>
</evidence>
<keyword evidence="12" id="KW-1185">Reference proteome</keyword>
<comment type="pathway">
    <text evidence="2 9">Amino-acid biosynthesis; L-histidine biosynthesis; L-histidine from 5-phospho-alpha-D-ribose 1-diphosphate: step 7/9.</text>
</comment>
<evidence type="ECO:0000256" key="6">
    <source>
        <dbReference type="ARBA" id="ARBA00022679"/>
    </source>
</evidence>
<dbReference type="HAMAP" id="MF_01023">
    <property type="entry name" value="HisC_aminotrans_2"/>
    <property type="match status" value="1"/>
</dbReference>
<evidence type="ECO:0000256" key="5">
    <source>
        <dbReference type="ARBA" id="ARBA00022576"/>
    </source>
</evidence>
<comment type="catalytic activity">
    <reaction evidence="8 9">
        <text>L-histidinol phosphate + 2-oxoglutarate = 3-(imidazol-4-yl)-2-oxopropyl phosphate + L-glutamate</text>
        <dbReference type="Rhea" id="RHEA:23744"/>
        <dbReference type="ChEBI" id="CHEBI:16810"/>
        <dbReference type="ChEBI" id="CHEBI:29985"/>
        <dbReference type="ChEBI" id="CHEBI:57766"/>
        <dbReference type="ChEBI" id="CHEBI:57980"/>
        <dbReference type="EC" id="2.6.1.9"/>
    </reaction>
</comment>
<feature type="modified residue" description="N6-(pyridoxal phosphate)lysine" evidence="9">
    <location>
        <position position="243"/>
    </location>
</feature>
<dbReference type="GO" id="GO:0000105">
    <property type="term" value="P:L-histidine biosynthetic process"/>
    <property type="evidence" value="ECO:0007669"/>
    <property type="project" value="UniProtKB-UniRule"/>
</dbReference>
<dbReference type="NCBIfam" id="TIGR01141">
    <property type="entry name" value="hisC"/>
    <property type="match status" value="1"/>
</dbReference>
<evidence type="ECO:0000313" key="12">
    <source>
        <dbReference type="Proteomes" id="UP000325161"/>
    </source>
</evidence>
<evidence type="ECO:0000256" key="9">
    <source>
        <dbReference type="HAMAP-Rule" id="MF_01023"/>
    </source>
</evidence>
<dbReference type="CDD" id="cd00609">
    <property type="entry name" value="AAT_like"/>
    <property type="match status" value="1"/>
</dbReference>
<dbReference type="AlphaFoldDB" id="A0A5C0B098"/>
<dbReference type="GO" id="GO:0030170">
    <property type="term" value="F:pyridoxal phosphate binding"/>
    <property type="evidence" value="ECO:0007669"/>
    <property type="project" value="InterPro"/>
</dbReference>
<dbReference type="Gene3D" id="3.90.1150.10">
    <property type="entry name" value="Aspartate Aminotransferase, domain 1"/>
    <property type="match status" value="1"/>
</dbReference>
<dbReference type="PANTHER" id="PTHR43643:SF3">
    <property type="entry name" value="HISTIDINOL-PHOSPHATE AMINOTRANSFERASE"/>
    <property type="match status" value="1"/>
</dbReference>
<feature type="domain" description="Aminotransferase class I/classII large" evidence="10">
    <location>
        <begin position="51"/>
        <end position="377"/>
    </location>
</feature>
<evidence type="ECO:0000256" key="3">
    <source>
        <dbReference type="ARBA" id="ARBA00007970"/>
    </source>
</evidence>
<accession>A0A5C0B098</accession>
<protein>
    <recommendedName>
        <fullName evidence="9">Histidinol-phosphate aminotransferase</fullName>
        <ecNumber evidence="9">2.6.1.9</ecNumber>
    </recommendedName>
    <alternativeName>
        <fullName evidence="9">Imidazole acetol-phosphate transaminase</fullName>
    </alternativeName>
</protein>
<keyword evidence="5 9" id="KW-0032">Aminotransferase</keyword>
<dbReference type="UniPathway" id="UPA00031">
    <property type="reaction ID" value="UER00012"/>
</dbReference>
<keyword evidence="6 9" id="KW-0808">Transferase</keyword>
<evidence type="ECO:0000259" key="10">
    <source>
        <dbReference type="Pfam" id="PF00155"/>
    </source>
</evidence>
<name>A0A5C0B098_9BURK</name>
<dbReference type="InterPro" id="IPR004839">
    <property type="entry name" value="Aminotransferase_I/II_large"/>
</dbReference>
<dbReference type="InterPro" id="IPR050106">
    <property type="entry name" value="HistidinolP_aminotransfase"/>
</dbReference>
<evidence type="ECO:0000256" key="4">
    <source>
        <dbReference type="ARBA" id="ARBA00011738"/>
    </source>
</evidence>
<keyword evidence="7 9" id="KW-0663">Pyridoxal phosphate</keyword>
<dbReference type="Proteomes" id="UP000325161">
    <property type="component" value="Chromosome"/>
</dbReference>
<dbReference type="OrthoDB" id="9813612at2"/>
<dbReference type="InterPro" id="IPR015421">
    <property type="entry name" value="PyrdxlP-dep_Trfase_major"/>
</dbReference>
<comment type="subunit">
    <text evidence="4 9">Homodimer.</text>
</comment>
<dbReference type="SUPFAM" id="SSF53383">
    <property type="entry name" value="PLP-dependent transferases"/>
    <property type="match status" value="1"/>
</dbReference>
<dbReference type="InterPro" id="IPR001917">
    <property type="entry name" value="Aminotrans_II_pyridoxalP_BS"/>
</dbReference>
<comment type="cofactor">
    <cofactor evidence="1 9">
        <name>pyridoxal 5'-phosphate</name>
        <dbReference type="ChEBI" id="CHEBI:597326"/>
    </cofactor>
</comment>
<dbReference type="KEGG" id="pacr:FXN63_19600"/>
<sequence length="385" mass="41198">MTATTPEPISTPAESTASHLARSEVADLPMYNAGLSSDAVRQRYGVTRISRLASNENPAGASPAVARALVDLVSGIGVYPDAASTELREAIGSRLGLAADRIVVGNGSENLLELLCQAFLSPGDRAVTLIPSFGLHEIYPRMMGATVTMVPVTEALEFDVDAWCAALTAPTKMVLLSNPSNPVGCMVDEAQFRRIIDAAPDDTLLVIDEAYFEYASLAEGFPDALKILHEQHRPWIVLRTFSKAWGLAGLRVGYGIASDNVVVSLLDRVRTPFNVNIAAQRAALAAWSDVEHMNYSVTDTVRQREVMAKQLKAMGLTVAPSAANFLFIDLGRPNGPVAEALLSHGVIIKPWKEAGYERFIRVSIGSASDNAHFIKALTEALGAAA</sequence>
<evidence type="ECO:0000256" key="1">
    <source>
        <dbReference type="ARBA" id="ARBA00001933"/>
    </source>
</evidence>
<organism evidence="11 12">
    <name type="scientific">Pigmentiphaga aceris</name>
    <dbReference type="NCBI Taxonomy" id="1940612"/>
    <lineage>
        <taxon>Bacteria</taxon>
        <taxon>Pseudomonadati</taxon>
        <taxon>Pseudomonadota</taxon>
        <taxon>Betaproteobacteria</taxon>
        <taxon>Burkholderiales</taxon>
        <taxon>Alcaligenaceae</taxon>
        <taxon>Pigmentiphaga</taxon>
    </lineage>
</organism>
<evidence type="ECO:0000313" key="11">
    <source>
        <dbReference type="EMBL" id="QEI07795.1"/>
    </source>
</evidence>